<dbReference type="PROSITE" id="PS00211">
    <property type="entry name" value="ABC_TRANSPORTER_1"/>
    <property type="match status" value="1"/>
</dbReference>
<accession>A0ABT3GGA8</accession>
<dbReference type="InterPro" id="IPR003439">
    <property type="entry name" value="ABC_transporter-like_ATP-bd"/>
</dbReference>
<evidence type="ECO:0000313" key="6">
    <source>
        <dbReference type="Proteomes" id="UP001320876"/>
    </source>
</evidence>
<name>A0ABT3GGA8_9BACT</name>
<dbReference type="Gene3D" id="3.40.50.300">
    <property type="entry name" value="P-loop containing nucleotide triphosphate hydrolases"/>
    <property type="match status" value="1"/>
</dbReference>
<dbReference type="InterPro" id="IPR003593">
    <property type="entry name" value="AAA+_ATPase"/>
</dbReference>
<dbReference type="Pfam" id="PF00005">
    <property type="entry name" value="ABC_tran"/>
    <property type="match status" value="1"/>
</dbReference>
<dbReference type="PANTHER" id="PTHR42781:SF4">
    <property type="entry name" value="SPERMIDINE_PUTRESCINE IMPORT ATP-BINDING PROTEIN POTA"/>
    <property type="match status" value="1"/>
</dbReference>
<comment type="caution">
    <text evidence="5">The sequence shown here is derived from an EMBL/GenBank/DDBJ whole genome shotgun (WGS) entry which is preliminary data.</text>
</comment>
<dbReference type="GO" id="GO:0005524">
    <property type="term" value="F:ATP binding"/>
    <property type="evidence" value="ECO:0007669"/>
    <property type="project" value="UniProtKB-KW"/>
</dbReference>
<evidence type="ECO:0000259" key="4">
    <source>
        <dbReference type="PROSITE" id="PS50893"/>
    </source>
</evidence>
<evidence type="ECO:0000313" key="5">
    <source>
        <dbReference type="EMBL" id="MCW1922652.1"/>
    </source>
</evidence>
<dbReference type="RefSeq" id="WP_264486761.1">
    <property type="nucleotide sequence ID" value="NZ_JAPDDT010000003.1"/>
</dbReference>
<dbReference type="SMART" id="SM00382">
    <property type="entry name" value="AAA"/>
    <property type="match status" value="1"/>
</dbReference>
<dbReference type="SUPFAM" id="SSF52540">
    <property type="entry name" value="P-loop containing nucleoside triphosphate hydrolases"/>
    <property type="match status" value="1"/>
</dbReference>
<proteinExistence type="predicted"/>
<keyword evidence="6" id="KW-1185">Reference proteome</keyword>
<dbReference type="PROSITE" id="PS50893">
    <property type="entry name" value="ABC_TRANSPORTER_2"/>
    <property type="match status" value="1"/>
</dbReference>
<keyword evidence="2" id="KW-0547">Nucleotide-binding</keyword>
<dbReference type="EMBL" id="JAPDDT010000003">
    <property type="protein sequence ID" value="MCW1922652.1"/>
    <property type="molecule type" value="Genomic_DNA"/>
</dbReference>
<keyword evidence="3 5" id="KW-0067">ATP-binding</keyword>
<feature type="domain" description="ABC transporter" evidence="4">
    <location>
        <begin position="1"/>
        <end position="207"/>
    </location>
</feature>
<evidence type="ECO:0000256" key="1">
    <source>
        <dbReference type="ARBA" id="ARBA00022448"/>
    </source>
</evidence>
<dbReference type="InterPro" id="IPR017871">
    <property type="entry name" value="ABC_transporter-like_CS"/>
</dbReference>
<evidence type="ECO:0000256" key="3">
    <source>
        <dbReference type="ARBA" id="ARBA00022840"/>
    </source>
</evidence>
<evidence type="ECO:0000256" key="2">
    <source>
        <dbReference type="ARBA" id="ARBA00022741"/>
    </source>
</evidence>
<protein>
    <submittedName>
        <fullName evidence="5">ABC transporter ATP-binding protein</fullName>
    </submittedName>
</protein>
<dbReference type="InterPro" id="IPR027417">
    <property type="entry name" value="P-loop_NTPase"/>
</dbReference>
<organism evidence="5 6">
    <name type="scientific">Luteolibacter arcticus</name>
    <dbReference type="NCBI Taxonomy" id="1581411"/>
    <lineage>
        <taxon>Bacteria</taxon>
        <taxon>Pseudomonadati</taxon>
        <taxon>Verrucomicrobiota</taxon>
        <taxon>Verrucomicrobiia</taxon>
        <taxon>Verrucomicrobiales</taxon>
        <taxon>Verrucomicrobiaceae</taxon>
        <taxon>Luteolibacter</taxon>
    </lineage>
</organism>
<gene>
    <name evidence="5" type="ORF">OKA05_08805</name>
</gene>
<dbReference type="Proteomes" id="UP001320876">
    <property type="component" value="Unassembled WGS sequence"/>
</dbReference>
<dbReference type="InterPro" id="IPR050093">
    <property type="entry name" value="ABC_SmlMolc_Importer"/>
</dbReference>
<keyword evidence="1" id="KW-0813">Transport</keyword>
<sequence length="211" mass="22674">MISIRQLTLDRGSFRLEGVDLEIPDGAYAVLMGPTGCGKTSVLECVAGLVAARAGSILIGGRDVTRLPAAERQLGYVPQDGALFAGLGVWENLAFALRIRGEKEANVKARITELAHALGIAHLLERGIRGLSGGERQRVALGRALAFRPRVMLLDEPLAALDETSRDAMCSLLETLHRGTGTTFLHVTHSAAEATRLATVRLDAVKLFQRR</sequence>
<reference evidence="5 6" key="1">
    <citation type="submission" date="2022-10" db="EMBL/GenBank/DDBJ databases">
        <title>Luteolibacter arcticus strain CCTCC AB 2014275, whole genome shotgun sequencing project.</title>
        <authorList>
            <person name="Zhao G."/>
            <person name="Shen L."/>
        </authorList>
    </citation>
    <scope>NUCLEOTIDE SEQUENCE [LARGE SCALE GENOMIC DNA]</scope>
    <source>
        <strain evidence="5 6">CCTCC AB 2014275</strain>
    </source>
</reference>
<dbReference type="PANTHER" id="PTHR42781">
    <property type="entry name" value="SPERMIDINE/PUTRESCINE IMPORT ATP-BINDING PROTEIN POTA"/>
    <property type="match status" value="1"/>
</dbReference>